<evidence type="ECO:0000313" key="1">
    <source>
        <dbReference type="EMBL" id="MFB2838835.1"/>
    </source>
</evidence>
<keyword evidence="2" id="KW-1185">Reference proteome</keyword>
<protein>
    <submittedName>
        <fullName evidence="1">Uncharacterized protein</fullName>
    </submittedName>
</protein>
<name>A0ABV4WUQ5_9CYAN</name>
<accession>A0ABV4WUQ5</accession>
<evidence type="ECO:0000313" key="2">
    <source>
        <dbReference type="Proteomes" id="UP001576780"/>
    </source>
</evidence>
<organism evidence="1 2">
    <name type="scientific">Floridaenema evergladense BLCC-F167</name>
    <dbReference type="NCBI Taxonomy" id="3153639"/>
    <lineage>
        <taxon>Bacteria</taxon>
        <taxon>Bacillati</taxon>
        <taxon>Cyanobacteriota</taxon>
        <taxon>Cyanophyceae</taxon>
        <taxon>Oscillatoriophycideae</taxon>
        <taxon>Aerosakkonematales</taxon>
        <taxon>Aerosakkonemataceae</taxon>
        <taxon>Floridanema</taxon>
        <taxon>Floridanema evergladense</taxon>
    </lineage>
</organism>
<dbReference type="Proteomes" id="UP001576780">
    <property type="component" value="Unassembled WGS sequence"/>
</dbReference>
<reference evidence="1 2" key="1">
    <citation type="submission" date="2024-09" db="EMBL/GenBank/DDBJ databases">
        <title>Floridaenema gen nov. (Aerosakkonemataceae, Aerosakkonematales ord. nov., Cyanobacteria) from benthic tropical and subtropical fresh waters, with the description of four new species.</title>
        <authorList>
            <person name="Moretto J.A."/>
            <person name="Berthold D.E."/>
            <person name="Lefler F.W."/>
            <person name="Huang I.-S."/>
            <person name="Laughinghouse H. IV."/>
        </authorList>
    </citation>
    <scope>NUCLEOTIDE SEQUENCE [LARGE SCALE GENOMIC DNA]</scope>
    <source>
        <strain evidence="1 2">BLCC-F167</strain>
    </source>
</reference>
<dbReference type="EMBL" id="JBHFNT010000279">
    <property type="protein sequence ID" value="MFB2838835.1"/>
    <property type="molecule type" value="Genomic_DNA"/>
</dbReference>
<sequence>MNTQPKASSLIKPITPEQIDKVIQLFDEWMADESGYDEETLPELQVAIDPERDLISARRLFDE</sequence>
<dbReference type="RefSeq" id="WP_413281133.1">
    <property type="nucleotide sequence ID" value="NZ_JBHFNT010000279.1"/>
</dbReference>
<gene>
    <name evidence="1" type="ORF">ACE1CA_30470</name>
</gene>
<comment type="caution">
    <text evidence="1">The sequence shown here is derived from an EMBL/GenBank/DDBJ whole genome shotgun (WGS) entry which is preliminary data.</text>
</comment>
<proteinExistence type="predicted"/>